<protein>
    <submittedName>
        <fullName evidence="1">Uncharacterized protein</fullName>
    </submittedName>
</protein>
<gene>
    <name evidence="1" type="ORF">NPIL_593341</name>
</gene>
<comment type="caution">
    <text evidence="1">The sequence shown here is derived from an EMBL/GenBank/DDBJ whole genome shotgun (WGS) entry which is preliminary data.</text>
</comment>
<organism evidence="1 2">
    <name type="scientific">Nephila pilipes</name>
    <name type="common">Giant wood spider</name>
    <name type="synonym">Nephila maculata</name>
    <dbReference type="NCBI Taxonomy" id="299642"/>
    <lineage>
        <taxon>Eukaryota</taxon>
        <taxon>Metazoa</taxon>
        <taxon>Ecdysozoa</taxon>
        <taxon>Arthropoda</taxon>
        <taxon>Chelicerata</taxon>
        <taxon>Arachnida</taxon>
        <taxon>Araneae</taxon>
        <taxon>Araneomorphae</taxon>
        <taxon>Entelegynae</taxon>
        <taxon>Araneoidea</taxon>
        <taxon>Nephilidae</taxon>
        <taxon>Nephila</taxon>
    </lineage>
</organism>
<reference evidence="1" key="1">
    <citation type="submission" date="2020-08" db="EMBL/GenBank/DDBJ databases">
        <title>Multicomponent nature underlies the extraordinary mechanical properties of spider dragline silk.</title>
        <authorList>
            <person name="Kono N."/>
            <person name="Nakamura H."/>
            <person name="Mori M."/>
            <person name="Yoshida Y."/>
            <person name="Ohtoshi R."/>
            <person name="Malay A.D."/>
            <person name="Moran D.A.P."/>
            <person name="Tomita M."/>
            <person name="Numata K."/>
            <person name="Arakawa K."/>
        </authorList>
    </citation>
    <scope>NUCLEOTIDE SEQUENCE</scope>
</reference>
<sequence length="135" mass="15813">MKSRGYYSLSSAEGKVIQEVQQVDPQWHPKEPRPFVVFAEWRLPIEEDPHFKDYYYRFHFYIQTRADLILDAFPMYFNESILHRAVVRAVRQVPCCGCVDPRPTPSTPGRIFILFALCDTLTERPTMASLCRGVR</sequence>
<dbReference type="AlphaFoldDB" id="A0A8X6MU80"/>
<dbReference type="Proteomes" id="UP000887013">
    <property type="component" value="Unassembled WGS sequence"/>
</dbReference>
<accession>A0A8X6MU80</accession>
<proteinExistence type="predicted"/>
<name>A0A8X6MU80_NEPPI</name>
<keyword evidence="2" id="KW-1185">Reference proteome</keyword>
<evidence type="ECO:0000313" key="2">
    <source>
        <dbReference type="Proteomes" id="UP000887013"/>
    </source>
</evidence>
<dbReference type="EMBL" id="BMAW01051052">
    <property type="protein sequence ID" value="GFS78364.1"/>
    <property type="molecule type" value="Genomic_DNA"/>
</dbReference>
<evidence type="ECO:0000313" key="1">
    <source>
        <dbReference type="EMBL" id="GFS78364.1"/>
    </source>
</evidence>